<reference evidence="2" key="1">
    <citation type="submission" date="2020-10" db="EMBL/GenBank/DDBJ databases">
        <authorList>
            <person name="Gilroy R."/>
        </authorList>
    </citation>
    <scope>NUCLEOTIDE SEQUENCE</scope>
    <source>
        <strain evidence="2">CHK152-2994</strain>
    </source>
</reference>
<keyword evidence="1" id="KW-1133">Transmembrane helix</keyword>
<feature type="transmembrane region" description="Helical" evidence="1">
    <location>
        <begin position="243"/>
        <end position="261"/>
    </location>
</feature>
<protein>
    <submittedName>
        <fullName evidence="2">Uncharacterized protein</fullName>
    </submittedName>
</protein>
<feature type="transmembrane region" description="Helical" evidence="1">
    <location>
        <begin position="108"/>
        <end position="131"/>
    </location>
</feature>
<comment type="caution">
    <text evidence="2">The sequence shown here is derived from an EMBL/GenBank/DDBJ whole genome shotgun (WGS) entry which is preliminary data.</text>
</comment>
<proteinExistence type="predicted"/>
<dbReference type="AlphaFoldDB" id="A0A9D1FWM7"/>
<evidence type="ECO:0000256" key="1">
    <source>
        <dbReference type="SAM" id="Phobius"/>
    </source>
</evidence>
<evidence type="ECO:0000313" key="3">
    <source>
        <dbReference type="Proteomes" id="UP000824139"/>
    </source>
</evidence>
<name>A0A9D1FWM7_9BACT</name>
<feature type="transmembrane region" description="Helical" evidence="1">
    <location>
        <begin position="210"/>
        <end position="231"/>
    </location>
</feature>
<gene>
    <name evidence="2" type="ORF">IAD41_07885</name>
</gene>
<feature type="transmembrane region" description="Helical" evidence="1">
    <location>
        <begin position="31"/>
        <end position="55"/>
    </location>
</feature>
<feature type="transmembrane region" description="Helical" evidence="1">
    <location>
        <begin position="67"/>
        <end position="88"/>
    </location>
</feature>
<keyword evidence="1" id="KW-0812">Transmembrane</keyword>
<organism evidence="2 3">
    <name type="scientific">Candidatus Scatenecus faecavium</name>
    <dbReference type="NCBI Taxonomy" id="2840915"/>
    <lineage>
        <taxon>Bacteria</taxon>
        <taxon>Candidatus Scatenecus</taxon>
    </lineage>
</organism>
<feature type="transmembrane region" description="Helical" evidence="1">
    <location>
        <begin position="177"/>
        <end position="198"/>
    </location>
</feature>
<sequence length="282" mass="32377">MVWKIFFILFALLFAFLQINGITGTLQVTEVNLALGYILSVVYVFIGGYFFALGWRKKLFSLKANNIIFSGILLFILLTVFLAVYSAMPQLFIQSAGQEDHSRFIGGIVTISLFSLLLYSIIYSPVITAFFKYKKYFSEMAEVKRPYWKLFLTYSSVVLIINTVYLLFALPLNKINLWDWIVMVSVVVDVLFMVGYAYNVKFGKQTFWKIISIPYALLMTACVFLCSEDFMSISQGYLIKESYVVMAGTIIMSVAYFYALYRYAFSKDVYSDTPAEINENNN</sequence>
<reference evidence="2" key="2">
    <citation type="journal article" date="2021" name="PeerJ">
        <title>Extensive microbial diversity within the chicken gut microbiome revealed by metagenomics and culture.</title>
        <authorList>
            <person name="Gilroy R."/>
            <person name="Ravi A."/>
            <person name="Getino M."/>
            <person name="Pursley I."/>
            <person name="Horton D.L."/>
            <person name="Alikhan N.F."/>
            <person name="Baker D."/>
            <person name="Gharbi K."/>
            <person name="Hall N."/>
            <person name="Watson M."/>
            <person name="Adriaenssens E.M."/>
            <person name="Foster-Nyarko E."/>
            <person name="Jarju S."/>
            <person name="Secka A."/>
            <person name="Antonio M."/>
            <person name="Oren A."/>
            <person name="Chaudhuri R.R."/>
            <person name="La Ragione R."/>
            <person name="Hildebrand F."/>
            <person name="Pallen M.J."/>
        </authorList>
    </citation>
    <scope>NUCLEOTIDE SEQUENCE</scope>
    <source>
        <strain evidence="2">CHK152-2994</strain>
    </source>
</reference>
<evidence type="ECO:0000313" key="2">
    <source>
        <dbReference type="EMBL" id="HIS83507.1"/>
    </source>
</evidence>
<dbReference type="EMBL" id="DVJO01000171">
    <property type="protein sequence ID" value="HIS83507.1"/>
    <property type="molecule type" value="Genomic_DNA"/>
</dbReference>
<feature type="transmembrane region" description="Helical" evidence="1">
    <location>
        <begin position="151"/>
        <end position="171"/>
    </location>
</feature>
<keyword evidence="1" id="KW-0472">Membrane</keyword>
<dbReference type="Proteomes" id="UP000824139">
    <property type="component" value="Unassembled WGS sequence"/>
</dbReference>
<accession>A0A9D1FWM7</accession>